<dbReference type="Pfam" id="PF13432">
    <property type="entry name" value="TPR_16"/>
    <property type="match status" value="2"/>
</dbReference>
<feature type="repeat" description="TPR" evidence="6">
    <location>
        <begin position="449"/>
        <end position="482"/>
    </location>
</feature>
<keyword evidence="10" id="KW-1185">Reference proteome</keyword>
<feature type="region of interest" description="Disordered" evidence="7">
    <location>
        <begin position="320"/>
        <end position="340"/>
    </location>
</feature>
<dbReference type="EC" id="2.7.11.1" evidence="1"/>
<organism evidence="9 10">
    <name type="scientific">Ktedonosporobacter rubrisoli</name>
    <dbReference type="NCBI Taxonomy" id="2509675"/>
    <lineage>
        <taxon>Bacteria</taxon>
        <taxon>Bacillati</taxon>
        <taxon>Chloroflexota</taxon>
        <taxon>Ktedonobacteria</taxon>
        <taxon>Ktedonobacterales</taxon>
        <taxon>Ktedonosporobacteraceae</taxon>
        <taxon>Ktedonosporobacter</taxon>
    </lineage>
</organism>
<keyword evidence="3" id="KW-0547">Nucleotide-binding</keyword>
<gene>
    <name evidence="9" type="ORF">EPA93_39750</name>
</gene>
<dbReference type="Gene3D" id="3.30.200.20">
    <property type="entry name" value="Phosphorylase Kinase, domain 1"/>
    <property type="match status" value="1"/>
</dbReference>
<evidence type="ECO:0000256" key="4">
    <source>
        <dbReference type="ARBA" id="ARBA00022777"/>
    </source>
</evidence>
<dbReference type="InterPro" id="IPR000719">
    <property type="entry name" value="Prot_kinase_dom"/>
</dbReference>
<dbReference type="InterPro" id="IPR008271">
    <property type="entry name" value="Ser/Thr_kinase_AS"/>
</dbReference>
<proteinExistence type="predicted"/>
<evidence type="ECO:0000256" key="7">
    <source>
        <dbReference type="SAM" id="MobiDB-lite"/>
    </source>
</evidence>
<feature type="domain" description="Protein kinase" evidence="8">
    <location>
        <begin position="37"/>
        <end position="287"/>
    </location>
</feature>
<sequence length="585" mass="64869">MRRCADLVDCGYDNRDSELFCRACALPLLGTALAGRYVVEALVSKGGYAAVFRGVDRNLSRHVAIKVLLPSRTTPVEHDHFLREARIAATLDHPNIVPILDYGKDGPSVFLVMPLYTAGSLRTRLAQVNGPLPAQETLHNFTQLANALHYAHTRPRPVIHRDIKPENILVHQEDHRLVITDFGIARLLEPGARFGQTVTVRGTVGYMAPEQTSGIVDPRSDQYGCAVVLYEMLTGYHPVDPASGSVPPVSALNPELPATLDLVLQHALATHPEDRYLDMLEFMRAFEVACRPSAKMRIPALKQHTPAEVRVVPTVRGSTGVSLPVTPMGTSKQSSVRNQPLISTGSVREKCREGDQLLRKQHYSQALQVFEEVLRLDPNNFYAWNGKGTALYNQGNYRKAYEAYQRATEIDPNNAVVWVSAGLVLNRLERHQQALVHFERALSINPLHVAAWNGKADTQLDLNMPEEALASYEQALAYDPKSFQAWNGLGNARSCLRDFAGAVEAYTQALLVNSRSAVAWGNKAEALIHLGHNRAALDALHEATEMDKGYTRAWLLKADIYDALGNVQEAQKARRRARSWGMKSF</sequence>
<feature type="repeat" description="TPR" evidence="6">
    <location>
        <begin position="381"/>
        <end position="414"/>
    </location>
</feature>
<dbReference type="PROSITE" id="PS50011">
    <property type="entry name" value="PROTEIN_KINASE_DOM"/>
    <property type="match status" value="1"/>
</dbReference>
<feature type="repeat" description="TPR" evidence="6">
    <location>
        <begin position="347"/>
        <end position="380"/>
    </location>
</feature>
<evidence type="ECO:0000256" key="2">
    <source>
        <dbReference type="ARBA" id="ARBA00022679"/>
    </source>
</evidence>
<evidence type="ECO:0000256" key="3">
    <source>
        <dbReference type="ARBA" id="ARBA00022741"/>
    </source>
</evidence>
<dbReference type="InterPro" id="IPR011009">
    <property type="entry name" value="Kinase-like_dom_sf"/>
</dbReference>
<evidence type="ECO:0000256" key="6">
    <source>
        <dbReference type="PROSITE-ProRule" id="PRU00339"/>
    </source>
</evidence>
<dbReference type="PROSITE" id="PS00108">
    <property type="entry name" value="PROTEIN_KINASE_ST"/>
    <property type="match status" value="1"/>
</dbReference>
<feature type="repeat" description="TPR" evidence="6">
    <location>
        <begin position="415"/>
        <end position="448"/>
    </location>
</feature>
<keyword evidence="5" id="KW-0067">ATP-binding</keyword>
<dbReference type="PANTHER" id="PTHR43289:SF6">
    <property type="entry name" value="SERINE_THREONINE-PROTEIN KINASE NEKL-3"/>
    <property type="match status" value="1"/>
</dbReference>
<evidence type="ECO:0000313" key="10">
    <source>
        <dbReference type="Proteomes" id="UP000290365"/>
    </source>
</evidence>
<feature type="compositionally biased region" description="Polar residues" evidence="7">
    <location>
        <begin position="328"/>
        <end position="340"/>
    </location>
</feature>
<dbReference type="PANTHER" id="PTHR43289">
    <property type="entry name" value="MITOGEN-ACTIVATED PROTEIN KINASE KINASE KINASE 20-RELATED"/>
    <property type="match status" value="1"/>
</dbReference>
<dbReference type="SMART" id="SM00220">
    <property type="entry name" value="S_TKc"/>
    <property type="match status" value="1"/>
</dbReference>
<keyword evidence="2" id="KW-0808">Transferase</keyword>
<dbReference type="RefSeq" id="WP_129892844.1">
    <property type="nucleotide sequence ID" value="NZ_CP035758.1"/>
</dbReference>
<dbReference type="GO" id="GO:0004674">
    <property type="term" value="F:protein serine/threonine kinase activity"/>
    <property type="evidence" value="ECO:0007669"/>
    <property type="project" value="UniProtKB-EC"/>
</dbReference>
<dbReference type="AlphaFoldDB" id="A0A4P6K1S2"/>
<dbReference type="SMART" id="SM00028">
    <property type="entry name" value="TPR"/>
    <property type="match status" value="7"/>
</dbReference>
<dbReference type="GO" id="GO:0005524">
    <property type="term" value="F:ATP binding"/>
    <property type="evidence" value="ECO:0007669"/>
    <property type="project" value="UniProtKB-KW"/>
</dbReference>
<keyword evidence="4" id="KW-0418">Kinase</keyword>
<dbReference type="InterPro" id="IPR011990">
    <property type="entry name" value="TPR-like_helical_dom_sf"/>
</dbReference>
<dbReference type="Gene3D" id="1.10.510.10">
    <property type="entry name" value="Transferase(Phosphotransferase) domain 1"/>
    <property type="match status" value="1"/>
</dbReference>
<dbReference type="SUPFAM" id="SSF48452">
    <property type="entry name" value="TPR-like"/>
    <property type="match status" value="1"/>
</dbReference>
<evidence type="ECO:0000256" key="5">
    <source>
        <dbReference type="ARBA" id="ARBA00022840"/>
    </source>
</evidence>
<dbReference type="Pfam" id="PF14559">
    <property type="entry name" value="TPR_19"/>
    <property type="match status" value="1"/>
</dbReference>
<dbReference type="KEGG" id="kbs:EPA93_39750"/>
<dbReference type="PROSITE" id="PS50293">
    <property type="entry name" value="TPR_REGION"/>
    <property type="match status" value="1"/>
</dbReference>
<dbReference type="OrthoDB" id="136724at2"/>
<keyword evidence="6" id="KW-0802">TPR repeat</keyword>
<evidence type="ECO:0000259" key="8">
    <source>
        <dbReference type="PROSITE" id="PS50011"/>
    </source>
</evidence>
<dbReference type="PROSITE" id="PS50005">
    <property type="entry name" value="TPR"/>
    <property type="match status" value="4"/>
</dbReference>
<dbReference type="CDD" id="cd14014">
    <property type="entry name" value="STKc_PknB_like"/>
    <property type="match status" value="1"/>
</dbReference>
<dbReference type="SUPFAM" id="SSF56112">
    <property type="entry name" value="Protein kinase-like (PK-like)"/>
    <property type="match status" value="1"/>
</dbReference>
<dbReference type="EMBL" id="CP035758">
    <property type="protein sequence ID" value="QBD81783.1"/>
    <property type="molecule type" value="Genomic_DNA"/>
</dbReference>
<name>A0A4P6K1S2_KTERU</name>
<protein>
    <recommendedName>
        <fullName evidence="1">non-specific serine/threonine protein kinase</fullName>
        <ecNumber evidence="1">2.7.11.1</ecNumber>
    </recommendedName>
</protein>
<dbReference type="Proteomes" id="UP000290365">
    <property type="component" value="Chromosome"/>
</dbReference>
<evidence type="ECO:0000313" key="9">
    <source>
        <dbReference type="EMBL" id="QBD81783.1"/>
    </source>
</evidence>
<dbReference type="Pfam" id="PF00069">
    <property type="entry name" value="Pkinase"/>
    <property type="match status" value="1"/>
</dbReference>
<dbReference type="InterPro" id="IPR019734">
    <property type="entry name" value="TPR_rpt"/>
</dbReference>
<accession>A0A4P6K1S2</accession>
<dbReference type="Gene3D" id="1.25.40.10">
    <property type="entry name" value="Tetratricopeptide repeat domain"/>
    <property type="match status" value="2"/>
</dbReference>
<evidence type="ECO:0000256" key="1">
    <source>
        <dbReference type="ARBA" id="ARBA00012513"/>
    </source>
</evidence>
<reference evidence="9 10" key="1">
    <citation type="submission" date="2019-01" db="EMBL/GenBank/DDBJ databases">
        <title>Ktedonosporobacter rubrisoli SCAWS-G2.</title>
        <authorList>
            <person name="Huang Y."/>
            <person name="Yan B."/>
        </authorList>
    </citation>
    <scope>NUCLEOTIDE SEQUENCE [LARGE SCALE GENOMIC DNA]</scope>
    <source>
        <strain evidence="9 10">SCAWS-G2</strain>
    </source>
</reference>